<comment type="caution">
    <text evidence="2">The sequence shown here is derived from an EMBL/GenBank/DDBJ whole genome shotgun (WGS) entry which is preliminary data.</text>
</comment>
<feature type="transmembrane region" description="Helical" evidence="1">
    <location>
        <begin position="82"/>
        <end position="105"/>
    </location>
</feature>
<dbReference type="EMBL" id="JADIKM010000003">
    <property type="protein sequence ID" value="MFK2904485.1"/>
    <property type="molecule type" value="Genomic_DNA"/>
</dbReference>
<keyword evidence="1" id="KW-0472">Membrane</keyword>
<accession>A0ABW8JTN1</accession>
<keyword evidence="1" id="KW-0812">Transmembrane</keyword>
<organism evidence="2 3">
    <name type="scientific">Dyella ginsengisoli</name>
    <dbReference type="NCBI Taxonomy" id="363848"/>
    <lineage>
        <taxon>Bacteria</taxon>
        <taxon>Pseudomonadati</taxon>
        <taxon>Pseudomonadota</taxon>
        <taxon>Gammaproteobacteria</taxon>
        <taxon>Lysobacterales</taxon>
        <taxon>Rhodanobacteraceae</taxon>
        <taxon>Dyella</taxon>
    </lineage>
</organism>
<evidence type="ECO:0000313" key="2">
    <source>
        <dbReference type="EMBL" id="MFK2904485.1"/>
    </source>
</evidence>
<sequence>MQRLYTMFPDGRPGIGLALVRVALAVATLVEADAAGRALALPWLLPAVAAVAIALGLGLLAPIASVLALLASGAALRRADGLDAWICALAMLNALALFLLGPGAYSLDARIYGRRLVVMQDDDEP</sequence>
<keyword evidence="1" id="KW-1133">Transmembrane helix</keyword>
<keyword evidence="3" id="KW-1185">Reference proteome</keyword>
<evidence type="ECO:0008006" key="4">
    <source>
        <dbReference type="Google" id="ProtNLM"/>
    </source>
</evidence>
<evidence type="ECO:0000313" key="3">
    <source>
        <dbReference type="Proteomes" id="UP001620460"/>
    </source>
</evidence>
<feature type="transmembrane region" description="Helical" evidence="1">
    <location>
        <begin position="48"/>
        <end position="70"/>
    </location>
</feature>
<reference evidence="2 3" key="1">
    <citation type="submission" date="2020-10" db="EMBL/GenBank/DDBJ databases">
        <title>Phylogeny of dyella-like bacteria.</title>
        <authorList>
            <person name="Fu J."/>
        </authorList>
    </citation>
    <scope>NUCLEOTIDE SEQUENCE [LARGE SCALE GENOMIC DNA]</scope>
    <source>
        <strain evidence="2 3">Gsoil3046</strain>
    </source>
</reference>
<dbReference type="Proteomes" id="UP001620460">
    <property type="component" value="Unassembled WGS sequence"/>
</dbReference>
<protein>
    <recommendedName>
        <fullName evidence="4">DoxX family protein</fullName>
    </recommendedName>
</protein>
<gene>
    <name evidence="2" type="ORF">ISP17_10945</name>
</gene>
<name>A0ABW8JTN1_9GAMM</name>
<proteinExistence type="predicted"/>
<evidence type="ECO:0000256" key="1">
    <source>
        <dbReference type="SAM" id="Phobius"/>
    </source>
</evidence>